<evidence type="ECO:0000313" key="1">
    <source>
        <dbReference type="EMBL" id="PWW03187.1"/>
    </source>
</evidence>
<dbReference type="Gene3D" id="3.10.129.10">
    <property type="entry name" value="Hotdog Thioesterase"/>
    <property type="match status" value="1"/>
</dbReference>
<name>A0A2V2YU88_9BACL</name>
<dbReference type="RefSeq" id="WP_110044083.1">
    <property type="nucleotide sequence ID" value="NZ_CP054612.1"/>
</dbReference>
<dbReference type="InterPro" id="IPR029069">
    <property type="entry name" value="HotDog_dom_sf"/>
</dbReference>
<reference evidence="1 2" key="1">
    <citation type="submission" date="2018-05" db="EMBL/GenBank/DDBJ databases">
        <title>Genomic Encyclopedia of Type Strains, Phase III (KMG-III): the genomes of soil and plant-associated and newly described type strains.</title>
        <authorList>
            <person name="Whitman W."/>
        </authorList>
    </citation>
    <scope>NUCLEOTIDE SEQUENCE [LARGE SCALE GENOMIC DNA]</scope>
    <source>
        <strain evidence="1 2">CECT 5696</strain>
    </source>
</reference>
<organism evidence="1 2">
    <name type="scientific">Paenibacillus cellulosilyticus</name>
    <dbReference type="NCBI Taxonomy" id="375489"/>
    <lineage>
        <taxon>Bacteria</taxon>
        <taxon>Bacillati</taxon>
        <taxon>Bacillota</taxon>
        <taxon>Bacilli</taxon>
        <taxon>Bacillales</taxon>
        <taxon>Paenibacillaceae</taxon>
        <taxon>Paenibacillus</taxon>
    </lineage>
</organism>
<comment type="caution">
    <text evidence="1">The sequence shown here is derived from an EMBL/GenBank/DDBJ whole genome shotgun (WGS) entry which is preliminary data.</text>
</comment>
<keyword evidence="2" id="KW-1185">Reference proteome</keyword>
<dbReference type="OrthoDB" id="2596851at2"/>
<dbReference type="AlphaFoldDB" id="A0A2V2YU88"/>
<evidence type="ECO:0000313" key="2">
    <source>
        <dbReference type="Proteomes" id="UP000246635"/>
    </source>
</evidence>
<protein>
    <submittedName>
        <fullName evidence="1">3-hydroxymyristoyl/3-hydroxydecanoyl-(Acyl carrier protein) dehydratase</fullName>
    </submittedName>
</protein>
<dbReference type="SUPFAM" id="SSF54637">
    <property type="entry name" value="Thioesterase/thiol ester dehydrase-isomerase"/>
    <property type="match status" value="1"/>
</dbReference>
<sequence length="146" mass="16496">MNSDQLLSLIPQHPPFRFVDEIIYYNTDGNGYLTATFSPSKVKELHPKLKRVPMIILYEGIAQSSIILTQLMTLPLEDNELPVLGYMDLCQFDTPVEWEDEFLFDIKGIRFVSRKALMRGNISKKNGTIIASLFLSVATLQKGGGE</sequence>
<dbReference type="EMBL" id="QGTQ01000007">
    <property type="protein sequence ID" value="PWW03187.1"/>
    <property type="molecule type" value="Genomic_DNA"/>
</dbReference>
<dbReference type="Proteomes" id="UP000246635">
    <property type="component" value="Unassembled WGS sequence"/>
</dbReference>
<proteinExistence type="predicted"/>
<accession>A0A2V2YU88</accession>
<gene>
    <name evidence="1" type="ORF">DFQ01_10784</name>
</gene>